<dbReference type="GO" id="GO:0030170">
    <property type="term" value="F:pyridoxal phosphate binding"/>
    <property type="evidence" value="ECO:0007669"/>
    <property type="project" value="InterPro"/>
</dbReference>
<dbReference type="PANTHER" id="PTHR14084">
    <property type="entry name" value="KYNURENINASE"/>
    <property type="match status" value="1"/>
</dbReference>
<gene>
    <name evidence="4" type="ORF">UFOPK3461_00567</name>
</gene>
<keyword evidence="2" id="KW-0378">Hydrolase</keyword>
<dbReference type="GO" id="GO:0019441">
    <property type="term" value="P:L-tryptophan catabolic process to kynurenine"/>
    <property type="evidence" value="ECO:0007669"/>
    <property type="project" value="TreeGrafter"/>
</dbReference>
<dbReference type="Gene3D" id="3.40.640.10">
    <property type="entry name" value="Type I PLP-dependent aspartate aminotransferase-like (Major domain)"/>
    <property type="match status" value="1"/>
</dbReference>
<keyword evidence="1" id="KW-0662">Pyridine nucleotide biosynthesis</keyword>
<dbReference type="InterPro" id="IPR015422">
    <property type="entry name" value="PyrdxlP-dep_Trfase_small"/>
</dbReference>
<dbReference type="GO" id="GO:0005737">
    <property type="term" value="C:cytoplasm"/>
    <property type="evidence" value="ECO:0007669"/>
    <property type="project" value="InterPro"/>
</dbReference>
<dbReference type="InterPro" id="IPR015424">
    <property type="entry name" value="PyrdxlP-dep_Trfase"/>
</dbReference>
<dbReference type="PANTHER" id="PTHR14084:SF0">
    <property type="entry name" value="KYNURENINASE"/>
    <property type="match status" value="1"/>
</dbReference>
<protein>
    <submittedName>
        <fullName evidence="4">Unannotated protein</fullName>
    </submittedName>
</protein>
<dbReference type="SUPFAM" id="SSF53383">
    <property type="entry name" value="PLP-dependent transferases"/>
    <property type="match status" value="1"/>
</dbReference>
<sequence length="206" mass="22641">MNFDANGVDIAVGCTYKYGNSGPGSPAWLYVNKKVQAELQVPIQGWFSQDDQFGMGPVFERAPGIRGFQIASPSLIGLRCIKSAFTMIEEAGIHRIAEKAAIGTEMMIKLYDEWLVDLGFTLLTSRDPNERGGHISLGHPEAAKICVALRKFANVIPDYRTPNSIRLAIAPLPTSYVEVWDGFQRIRDLVASGKHLTIEGSDSRVT</sequence>
<proteinExistence type="predicted"/>
<dbReference type="EMBL" id="CAFBLW010000034">
    <property type="protein sequence ID" value="CAB4875259.1"/>
    <property type="molecule type" value="Genomic_DNA"/>
</dbReference>
<dbReference type="Gene3D" id="3.90.1150.10">
    <property type="entry name" value="Aspartate Aminotransferase, domain 1"/>
    <property type="match status" value="1"/>
</dbReference>
<evidence type="ECO:0000256" key="1">
    <source>
        <dbReference type="ARBA" id="ARBA00022642"/>
    </source>
</evidence>
<dbReference type="GO" id="GO:0030429">
    <property type="term" value="F:kynureninase activity"/>
    <property type="evidence" value="ECO:0007669"/>
    <property type="project" value="InterPro"/>
</dbReference>
<evidence type="ECO:0000313" key="4">
    <source>
        <dbReference type="EMBL" id="CAB4875259.1"/>
    </source>
</evidence>
<keyword evidence="3" id="KW-0663">Pyridoxal phosphate</keyword>
<dbReference type="GO" id="GO:0009435">
    <property type="term" value="P:NAD+ biosynthetic process"/>
    <property type="evidence" value="ECO:0007669"/>
    <property type="project" value="InterPro"/>
</dbReference>
<accession>A0A6J7E3Y4</accession>
<dbReference type="Pfam" id="PF22580">
    <property type="entry name" value="KYNU_C"/>
    <property type="match status" value="1"/>
</dbReference>
<reference evidence="4" key="1">
    <citation type="submission" date="2020-05" db="EMBL/GenBank/DDBJ databases">
        <authorList>
            <person name="Chiriac C."/>
            <person name="Salcher M."/>
            <person name="Ghai R."/>
            <person name="Kavagutti S V."/>
        </authorList>
    </citation>
    <scope>NUCLEOTIDE SEQUENCE</scope>
</reference>
<organism evidence="4">
    <name type="scientific">freshwater metagenome</name>
    <dbReference type="NCBI Taxonomy" id="449393"/>
    <lineage>
        <taxon>unclassified sequences</taxon>
        <taxon>metagenomes</taxon>
        <taxon>ecological metagenomes</taxon>
    </lineage>
</organism>
<dbReference type="GO" id="GO:0043420">
    <property type="term" value="P:anthranilate metabolic process"/>
    <property type="evidence" value="ECO:0007669"/>
    <property type="project" value="TreeGrafter"/>
</dbReference>
<dbReference type="AlphaFoldDB" id="A0A6J7E3Y4"/>
<evidence type="ECO:0000256" key="3">
    <source>
        <dbReference type="ARBA" id="ARBA00022898"/>
    </source>
</evidence>
<dbReference type="InterPro" id="IPR010111">
    <property type="entry name" value="Kynureninase"/>
</dbReference>
<name>A0A6J7E3Y4_9ZZZZ</name>
<evidence type="ECO:0000256" key="2">
    <source>
        <dbReference type="ARBA" id="ARBA00022801"/>
    </source>
</evidence>
<dbReference type="InterPro" id="IPR015421">
    <property type="entry name" value="PyrdxlP-dep_Trfase_major"/>
</dbReference>